<comment type="caution">
    <text evidence="2">The sequence shown here is derived from an EMBL/GenBank/DDBJ whole genome shotgun (WGS) entry which is preliminary data.</text>
</comment>
<dbReference type="RefSeq" id="WP_129112506.1">
    <property type="nucleotide sequence ID" value="NZ_CP026520.1"/>
</dbReference>
<evidence type="ECO:0000256" key="1">
    <source>
        <dbReference type="SAM" id="SignalP"/>
    </source>
</evidence>
<feature type="chain" id="PRO_5046742894" evidence="1">
    <location>
        <begin position="29"/>
        <end position="114"/>
    </location>
</feature>
<evidence type="ECO:0000313" key="3">
    <source>
        <dbReference type="Proteomes" id="UP001527202"/>
    </source>
</evidence>
<evidence type="ECO:0000313" key="2">
    <source>
        <dbReference type="EMBL" id="MCY9596310.1"/>
    </source>
</evidence>
<dbReference type="Proteomes" id="UP001527202">
    <property type="component" value="Unassembled WGS sequence"/>
</dbReference>
<gene>
    <name evidence="2" type="ORF">M5X16_11055</name>
</gene>
<dbReference type="GeneID" id="95376566"/>
<proteinExistence type="predicted"/>
<keyword evidence="1" id="KW-0732">Signal</keyword>
<dbReference type="EMBL" id="JAMDMJ010000013">
    <property type="protein sequence ID" value="MCY9596310.1"/>
    <property type="molecule type" value="Genomic_DNA"/>
</dbReference>
<protein>
    <submittedName>
        <fullName evidence="2">Uncharacterized protein</fullName>
    </submittedName>
</protein>
<keyword evidence="3" id="KW-1185">Reference proteome</keyword>
<name>A0ABT4FCS3_9BACL</name>
<reference evidence="2 3" key="1">
    <citation type="submission" date="2022-05" db="EMBL/GenBank/DDBJ databases">
        <title>Genome Sequencing of Bee-Associated Microbes.</title>
        <authorList>
            <person name="Dunlap C."/>
        </authorList>
    </citation>
    <scope>NUCLEOTIDE SEQUENCE [LARGE SCALE GENOMIC DNA]</scope>
    <source>
        <strain evidence="2 3">NRRL B-23120</strain>
    </source>
</reference>
<organism evidence="2 3">
    <name type="scientific">Paenibacillus chitinolyticus</name>
    <dbReference type="NCBI Taxonomy" id="79263"/>
    <lineage>
        <taxon>Bacteria</taxon>
        <taxon>Bacillati</taxon>
        <taxon>Bacillota</taxon>
        <taxon>Bacilli</taxon>
        <taxon>Bacillales</taxon>
        <taxon>Paenibacillaceae</taxon>
        <taxon>Paenibacillus</taxon>
    </lineage>
</organism>
<accession>A0ABT4FCS3</accession>
<feature type="signal peptide" evidence="1">
    <location>
        <begin position="1"/>
        <end position="28"/>
    </location>
</feature>
<sequence>MLKKKWLVLPVLSLSMMTVFGFSSAVLASTSTQTQKSSVVSESEKASFNKIYIDKTQRLYPKTSYPTFNDTYDTYHYYDGQYEGELNRDSAYTEDKYFFYVTYSGWAYNTDLQS</sequence>